<dbReference type="Proteomes" id="UP001172911">
    <property type="component" value="Unassembled WGS sequence"/>
</dbReference>
<dbReference type="EMBL" id="JARPTC010000002">
    <property type="protein sequence ID" value="MDO7785863.1"/>
    <property type="molecule type" value="Genomic_DNA"/>
</dbReference>
<keyword evidence="2" id="KW-1185">Reference proteome</keyword>
<gene>
    <name evidence="1" type="ORF">P6N53_01295</name>
</gene>
<evidence type="ECO:0000313" key="2">
    <source>
        <dbReference type="Proteomes" id="UP001172911"/>
    </source>
</evidence>
<sequence>MLSFSTSLYLFLGLEAKDGSTVKVSILLELTDLCNSGNVSPEADSHHW</sequence>
<organism evidence="1 2">
    <name type="scientific">Desulforamulus aquiferis</name>
    <dbReference type="NCBI Taxonomy" id="1397668"/>
    <lineage>
        <taxon>Bacteria</taxon>
        <taxon>Bacillati</taxon>
        <taxon>Bacillota</taxon>
        <taxon>Clostridia</taxon>
        <taxon>Eubacteriales</taxon>
        <taxon>Peptococcaceae</taxon>
        <taxon>Desulforamulus</taxon>
    </lineage>
</organism>
<dbReference type="AlphaFoldDB" id="A0AAW7Z995"/>
<proteinExistence type="predicted"/>
<dbReference type="RefSeq" id="WP_304540526.1">
    <property type="nucleotide sequence ID" value="NZ_JARPTC010000002.1"/>
</dbReference>
<reference evidence="1" key="2">
    <citation type="submission" date="2023-03" db="EMBL/GenBank/DDBJ databases">
        <authorList>
            <person name="Zhang Z."/>
        </authorList>
    </citation>
    <scope>NUCLEOTIDE SEQUENCE</scope>
    <source>
        <strain evidence="1">DSA</strain>
    </source>
</reference>
<comment type="caution">
    <text evidence="1">The sequence shown here is derived from an EMBL/GenBank/DDBJ whole genome shotgun (WGS) entry which is preliminary data.</text>
</comment>
<accession>A0AAW7Z995</accession>
<evidence type="ECO:0000313" key="1">
    <source>
        <dbReference type="EMBL" id="MDO7785863.1"/>
    </source>
</evidence>
<name>A0AAW7Z995_9FIRM</name>
<protein>
    <submittedName>
        <fullName evidence="1">Uncharacterized protein</fullName>
    </submittedName>
</protein>
<reference evidence="1" key="1">
    <citation type="journal article" date="2023" name="J. Hazard. Mater.">
        <title>Anaerobic biodegradation of pyrene and benzo[a]pyrene by a new sulfate-reducing Desulforamulus aquiferis strain DSA.</title>
        <authorList>
            <person name="Zhang Z."/>
            <person name="Sun J."/>
            <person name="Gong X."/>
            <person name="Wang C."/>
            <person name="Wang H."/>
        </authorList>
    </citation>
    <scope>NUCLEOTIDE SEQUENCE</scope>
    <source>
        <strain evidence="1">DSA</strain>
    </source>
</reference>